<keyword evidence="2" id="KW-1133">Transmembrane helix</keyword>
<dbReference type="AlphaFoldDB" id="A0A934QWK3"/>
<dbReference type="GO" id="GO:0005975">
    <property type="term" value="P:carbohydrate metabolic process"/>
    <property type="evidence" value="ECO:0007669"/>
    <property type="project" value="UniProtKB-ARBA"/>
</dbReference>
<keyword evidence="2" id="KW-0472">Membrane</keyword>
<dbReference type="PANTHER" id="PTHR20930">
    <property type="entry name" value="OVARIAN CARCINOMA ANTIGEN CA125-RELATED"/>
    <property type="match status" value="1"/>
</dbReference>
<organism evidence="4 5">
    <name type="scientific">Prauserella cavernicola</name>
    <dbReference type="NCBI Taxonomy" id="2800127"/>
    <lineage>
        <taxon>Bacteria</taxon>
        <taxon>Bacillati</taxon>
        <taxon>Actinomycetota</taxon>
        <taxon>Actinomycetes</taxon>
        <taxon>Pseudonocardiales</taxon>
        <taxon>Pseudonocardiaceae</taxon>
        <taxon>Prauserella</taxon>
    </lineage>
</organism>
<keyword evidence="5" id="KW-1185">Reference proteome</keyword>
<feature type="domain" description="Nbr1 FW" evidence="3">
    <location>
        <begin position="206"/>
        <end position="296"/>
    </location>
</feature>
<evidence type="ECO:0000313" key="4">
    <source>
        <dbReference type="EMBL" id="MBK1787715.1"/>
    </source>
</evidence>
<accession>A0A934QWK3</accession>
<reference evidence="4" key="1">
    <citation type="submission" date="2020-12" db="EMBL/GenBank/DDBJ databases">
        <title>Prauserella sp. ASG 168, a novel actinomycete isolated from cave rock.</title>
        <authorList>
            <person name="Suriyachadkun C."/>
        </authorList>
    </citation>
    <scope>NUCLEOTIDE SEQUENCE</scope>
    <source>
        <strain evidence="4">ASG 168</strain>
    </source>
</reference>
<proteinExistence type="predicted"/>
<sequence length="312" mass="33838">MPSPKMVERPAALEEFVASLRRLRERAGDPSFRRMASKSGAVSHATLHLTVTGHRLQPWETVREFVRACDGDEDEWHARWQRTRDALADGAGTCGSADSGDIGEPRTADDPEPAEPAAAVRAAPLPAPRDAVGVPVPAAGTPERPRPWWRSAPVTAGLVAVVVALVAVVVVLVANPGDQPPSEQSVAAASGSLHPGDATRFVGDVTIPDGTEVRPGSQFVKVWELQNTGSVEWRQRHLQRIDLPIGQDDCRTPERIPVTDTAPREHVQITVTVRAPATAPADCKVRWKMVDDSGRELLPGYRPIFFEVRVRS</sequence>
<feature type="region of interest" description="Disordered" evidence="1">
    <location>
        <begin position="176"/>
        <end position="195"/>
    </location>
</feature>
<evidence type="ECO:0000259" key="3">
    <source>
        <dbReference type="Pfam" id="PF16158"/>
    </source>
</evidence>
<dbReference type="Pfam" id="PF16158">
    <property type="entry name" value="N_BRCA1_IG"/>
    <property type="match status" value="1"/>
</dbReference>
<evidence type="ECO:0000256" key="2">
    <source>
        <dbReference type="SAM" id="Phobius"/>
    </source>
</evidence>
<dbReference type="InterPro" id="IPR032350">
    <property type="entry name" value="Nbr1_FW"/>
</dbReference>
<comment type="caution">
    <text evidence="4">The sequence shown here is derived from an EMBL/GenBank/DDBJ whole genome shotgun (WGS) entry which is preliminary data.</text>
</comment>
<dbReference type="EMBL" id="JAENJH010000007">
    <property type="protein sequence ID" value="MBK1787715.1"/>
    <property type="molecule type" value="Genomic_DNA"/>
</dbReference>
<feature type="region of interest" description="Disordered" evidence="1">
    <location>
        <begin position="89"/>
        <end position="119"/>
    </location>
</feature>
<protein>
    <recommendedName>
        <fullName evidence="3">Nbr1 FW domain-containing protein</fullName>
    </recommendedName>
</protein>
<dbReference type="CDD" id="cd14947">
    <property type="entry name" value="NBR1_like"/>
    <property type="match status" value="1"/>
</dbReference>
<evidence type="ECO:0000256" key="1">
    <source>
        <dbReference type="SAM" id="MobiDB-lite"/>
    </source>
</evidence>
<dbReference type="Pfam" id="PF13560">
    <property type="entry name" value="HTH_31"/>
    <property type="match status" value="1"/>
</dbReference>
<dbReference type="RefSeq" id="WP_200322635.1">
    <property type="nucleotide sequence ID" value="NZ_JAENJH010000007.1"/>
</dbReference>
<dbReference type="Gene3D" id="2.60.40.10">
    <property type="entry name" value="Immunoglobulins"/>
    <property type="match status" value="1"/>
</dbReference>
<name>A0A934QWK3_9PSEU</name>
<keyword evidence="2" id="KW-0812">Transmembrane</keyword>
<evidence type="ECO:0000313" key="5">
    <source>
        <dbReference type="Proteomes" id="UP000635245"/>
    </source>
</evidence>
<feature type="transmembrane region" description="Helical" evidence="2">
    <location>
        <begin position="154"/>
        <end position="174"/>
    </location>
</feature>
<dbReference type="Proteomes" id="UP000635245">
    <property type="component" value="Unassembled WGS sequence"/>
</dbReference>
<gene>
    <name evidence="4" type="ORF">JHE00_25590</name>
</gene>
<dbReference type="PANTHER" id="PTHR20930:SF0">
    <property type="entry name" value="PROTEIN ILRUN"/>
    <property type="match status" value="1"/>
</dbReference>
<dbReference type="InterPro" id="IPR013783">
    <property type="entry name" value="Ig-like_fold"/>
</dbReference>